<evidence type="ECO:0000256" key="7">
    <source>
        <dbReference type="ARBA" id="ARBA00023277"/>
    </source>
</evidence>
<evidence type="ECO:0000256" key="9">
    <source>
        <dbReference type="ARBA" id="ARBA00026232"/>
    </source>
</evidence>
<sequence>MVSRKAEGETLLISKTENNKIDEVLYLQHYSEGWGTEFVRKFDERPCTQTPHYKNSNDGWRGWFYSYDDVLAKNFKCVSIQGDSETLKQLILHSNHSQKSSIFIDRAETILHENYGDVEYWRARRSMRYSNQLVEAANVFRKKHFNSEDVKDKTMLAEDWRNEKARRSAVGGDYVGIHWRRRDFLYARKAELSSVKGTAKILETVCEKLELKRIYLATDAPEEEIEELKSFLKDGLEVFRFTDTQTFNDGQIAIIDQLSRFVENLAI</sequence>
<proteinExistence type="inferred from homology"/>
<dbReference type="InterPro" id="IPR045130">
    <property type="entry name" value="OFUT2-like"/>
</dbReference>
<name>A0A8R1E4R8_CAEJA</name>
<keyword evidence="6" id="KW-0294">Fucose metabolism</keyword>
<keyword evidence="7" id="KW-0119">Carbohydrate metabolism</keyword>
<accession>A0A8R1E4R8</accession>
<evidence type="ECO:0000256" key="12">
    <source>
        <dbReference type="ARBA" id="ARBA00048647"/>
    </source>
</evidence>
<dbReference type="Gene3D" id="3.40.50.11350">
    <property type="match status" value="1"/>
</dbReference>
<evidence type="ECO:0000313" key="14">
    <source>
        <dbReference type="Proteomes" id="UP000005237"/>
    </source>
</evidence>
<dbReference type="PANTHER" id="PTHR13398">
    <property type="entry name" value="GDP-FUCOSE PROTEIN O-FUCOSYLTRANSFERASE 2"/>
    <property type="match status" value="1"/>
</dbReference>
<organism evidence="13 14">
    <name type="scientific">Caenorhabditis japonica</name>
    <dbReference type="NCBI Taxonomy" id="281687"/>
    <lineage>
        <taxon>Eukaryota</taxon>
        <taxon>Metazoa</taxon>
        <taxon>Ecdysozoa</taxon>
        <taxon>Nematoda</taxon>
        <taxon>Chromadorea</taxon>
        <taxon>Rhabditida</taxon>
        <taxon>Rhabditina</taxon>
        <taxon>Rhabditomorpha</taxon>
        <taxon>Rhabditoidea</taxon>
        <taxon>Rhabditidae</taxon>
        <taxon>Peloderinae</taxon>
        <taxon>Caenorhabditis</taxon>
    </lineage>
</organism>
<keyword evidence="4" id="KW-0808">Transferase</keyword>
<protein>
    <recommendedName>
        <fullName evidence="9">GDP-fucose protein O-fucosyltransferase 2</fullName>
        <ecNumber evidence="3">2.4.1.221</ecNumber>
    </recommendedName>
    <alternativeName>
        <fullName evidence="10">Peptide-O-fucosyltransferase 2</fullName>
    </alternativeName>
</protein>
<evidence type="ECO:0000256" key="8">
    <source>
        <dbReference type="ARBA" id="ARBA00025803"/>
    </source>
</evidence>
<reference evidence="14" key="1">
    <citation type="submission" date="2010-08" db="EMBL/GenBank/DDBJ databases">
        <authorList>
            <consortium name="Caenorhabditis japonica Sequencing Consortium"/>
            <person name="Wilson R.K."/>
        </authorList>
    </citation>
    <scope>NUCLEOTIDE SEQUENCE [LARGE SCALE GENOMIC DNA]</scope>
    <source>
        <strain evidence="14">DF5081</strain>
    </source>
</reference>
<evidence type="ECO:0000256" key="5">
    <source>
        <dbReference type="ARBA" id="ARBA00022824"/>
    </source>
</evidence>
<dbReference type="PANTHER" id="PTHR13398:SF0">
    <property type="entry name" value="GDP-FUCOSE PROTEIN O-FUCOSYLTRANSFERASE 2"/>
    <property type="match status" value="1"/>
</dbReference>
<reference evidence="13" key="2">
    <citation type="submission" date="2022-06" db="UniProtKB">
        <authorList>
            <consortium name="EnsemblMetazoa"/>
        </authorList>
    </citation>
    <scope>IDENTIFICATION</scope>
    <source>
        <strain evidence="13">DF5081</strain>
    </source>
</reference>
<dbReference type="GO" id="GO:0005783">
    <property type="term" value="C:endoplasmic reticulum"/>
    <property type="evidence" value="ECO:0007669"/>
    <property type="project" value="UniProtKB-SubCell"/>
</dbReference>
<keyword evidence="14" id="KW-1185">Reference proteome</keyword>
<evidence type="ECO:0000256" key="10">
    <source>
        <dbReference type="ARBA" id="ARBA00033083"/>
    </source>
</evidence>
<evidence type="ECO:0000256" key="11">
    <source>
        <dbReference type="ARBA" id="ARBA00047273"/>
    </source>
</evidence>
<evidence type="ECO:0000256" key="6">
    <source>
        <dbReference type="ARBA" id="ARBA00023253"/>
    </source>
</evidence>
<dbReference type="EC" id="2.4.1.221" evidence="3"/>
<evidence type="ECO:0000256" key="4">
    <source>
        <dbReference type="ARBA" id="ARBA00022679"/>
    </source>
</evidence>
<comment type="pathway">
    <text evidence="2">Protein modification; protein glycosylation.</text>
</comment>
<comment type="catalytic activity">
    <reaction evidence="11">
        <text>L-threonyl-[protein] + GDP-beta-L-fucose = 3-O-(alpha-L-fucosyl)-L-threonyl-[protein] + GDP + H(+)</text>
        <dbReference type="Rhea" id="RHEA:70491"/>
        <dbReference type="Rhea" id="RHEA-COMP:11060"/>
        <dbReference type="Rhea" id="RHEA-COMP:17915"/>
        <dbReference type="ChEBI" id="CHEBI:15378"/>
        <dbReference type="ChEBI" id="CHEBI:30013"/>
        <dbReference type="ChEBI" id="CHEBI:57273"/>
        <dbReference type="ChEBI" id="CHEBI:58189"/>
        <dbReference type="ChEBI" id="CHEBI:189631"/>
        <dbReference type="EC" id="2.4.1.221"/>
    </reaction>
    <physiologicalReaction direction="left-to-right" evidence="11">
        <dbReference type="Rhea" id="RHEA:70492"/>
    </physiologicalReaction>
</comment>
<comment type="subcellular location">
    <subcellularLocation>
        <location evidence="1">Endoplasmic reticulum</location>
    </subcellularLocation>
</comment>
<dbReference type="EnsemblMetazoa" id="CJA18963.1">
    <property type="protein sequence ID" value="CJA18963.1"/>
    <property type="gene ID" value="WBGene00138167"/>
</dbReference>
<dbReference type="Proteomes" id="UP000005237">
    <property type="component" value="Unassembled WGS sequence"/>
</dbReference>
<evidence type="ECO:0000313" key="13">
    <source>
        <dbReference type="EnsemblMetazoa" id="CJA18963.1"/>
    </source>
</evidence>
<dbReference type="Pfam" id="PF10250">
    <property type="entry name" value="O-FucT"/>
    <property type="match status" value="1"/>
</dbReference>
<dbReference type="GO" id="GO:0046922">
    <property type="term" value="F:peptide-O-fucosyltransferase activity"/>
    <property type="evidence" value="ECO:0007669"/>
    <property type="project" value="UniProtKB-EC"/>
</dbReference>
<keyword evidence="5" id="KW-0256">Endoplasmic reticulum</keyword>
<dbReference type="AlphaFoldDB" id="A0A8R1E4R8"/>
<dbReference type="GO" id="GO:0006004">
    <property type="term" value="P:fucose metabolic process"/>
    <property type="evidence" value="ECO:0007669"/>
    <property type="project" value="UniProtKB-KW"/>
</dbReference>
<evidence type="ECO:0000256" key="1">
    <source>
        <dbReference type="ARBA" id="ARBA00004240"/>
    </source>
</evidence>
<evidence type="ECO:0000256" key="3">
    <source>
        <dbReference type="ARBA" id="ARBA00012196"/>
    </source>
</evidence>
<evidence type="ECO:0000256" key="2">
    <source>
        <dbReference type="ARBA" id="ARBA00004922"/>
    </source>
</evidence>
<dbReference type="Gene3D" id="3.40.50.11340">
    <property type="match status" value="1"/>
</dbReference>
<dbReference type="InterPro" id="IPR019378">
    <property type="entry name" value="GDP-Fuc_O-FucTrfase"/>
</dbReference>
<comment type="similarity">
    <text evidence="8">Belongs to the glycosyltransferase 68 family.</text>
</comment>
<comment type="catalytic activity">
    <reaction evidence="12">
        <text>L-seryl-[protein] + GDP-beta-L-fucose = 3-O-(alpha-L-fucosyl)-L-seryl-[protein] + GDP + H(+)</text>
        <dbReference type="Rhea" id="RHEA:63644"/>
        <dbReference type="Rhea" id="RHEA-COMP:9863"/>
        <dbReference type="Rhea" id="RHEA-COMP:17914"/>
        <dbReference type="ChEBI" id="CHEBI:15378"/>
        <dbReference type="ChEBI" id="CHEBI:29999"/>
        <dbReference type="ChEBI" id="CHEBI:57273"/>
        <dbReference type="ChEBI" id="CHEBI:58189"/>
        <dbReference type="ChEBI" id="CHEBI:189632"/>
        <dbReference type="EC" id="2.4.1.221"/>
    </reaction>
    <physiologicalReaction direction="left-to-right" evidence="12">
        <dbReference type="Rhea" id="RHEA:63645"/>
    </physiologicalReaction>
</comment>